<dbReference type="OrthoDB" id="7375611at2"/>
<dbReference type="SUPFAM" id="SSF48498">
    <property type="entry name" value="Tetracyclin repressor-like, C-terminal domain"/>
    <property type="match status" value="1"/>
</dbReference>
<keyword evidence="3" id="KW-1185">Reference proteome</keyword>
<evidence type="ECO:0000259" key="1">
    <source>
        <dbReference type="Pfam" id="PF08511"/>
    </source>
</evidence>
<gene>
    <name evidence="2" type="ORF">clem_07705</name>
</gene>
<dbReference type="InterPro" id="IPR013718">
    <property type="entry name" value="COQ9_C"/>
</dbReference>
<reference evidence="3" key="1">
    <citation type="submission" date="2016-07" db="EMBL/GenBank/DDBJ databases">
        <authorList>
            <person name="Florea S."/>
            <person name="Webb J.S."/>
            <person name="Jaromczyk J."/>
            <person name="Schardl C.L."/>
        </authorList>
    </citation>
    <scope>NUCLEOTIDE SEQUENCE [LARGE SCALE GENOMIC DNA]</scope>
    <source>
        <strain evidence="3">CDC-D5610</strain>
    </source>
</reference>
<dbReference type="RefSeq" id="WP_094091079.1">
    <property type="nucleotide sequence ID" value="NZ_CP016397.1"/>
</dbReference>
<dbReference type="SUPFAM" id="SSF46689">
    <property type="entry name" value="Homeodomain-like"/>
    <property type="match status" value="1"/>
</dbReference>
<dbReference type="InterPro" id="IPR036271">
    <property type="entry name" value="Tet_transcr_reg_TetR-rel_C_sf"/>
</dbReference>
<accession>A0A222P2K8</accession>
<name>A0A222P2K8_9GAMM</name>
<dbReference type="InterPro" id="IPR009057">
    <property type="entry name" value="Homeodomain-like_sf"/>
</dbReference>
<protein>
    <recommendedName>
        <fullName evidence="1">COQ9 C-terminal domain-containing protein</fullName>
    </recommendedName>
</protein>
<sequence>MQTSHLTAEKIVDTALILAKRSSWENLKLFDIAHYLDVNLADIQHHFLEKNELVDDFFERADRAMLLKGSQPDIVQLPAKERLALLLIEWFEYIQQYRQIAKEMICAQLEPGHLHTQFSSLLRVSRTVQWWRESAQRSASYLHRAMEETGLTAIYVASLLYWLYDDSKDAIDTKRFIEKQLTRADRLVHFCRRFPKPCSE</sequence>
<dbReference type="Gene3D" id="1.10.357.10">
    <property type="entry name" value="Tetracycline Repressor, domain 2"/>
    <property type="match status" value="1"/>
</dbReference>
<evidence type="ECO:0000313" key="3">
    <source>
        <dbReference type="Proteomes" id="UP000201728"/>
    </source>
</evidence>
<dbReference type="AlphaFoldDB" id="A0A222P2K8"/>
<dbReference type="KEGG" id="lcd:clem_07705"/>
<evidence type="ECO:0000313" key="2">
    <source>
        <dbReference type="EMBL" id="ASQ46094.1"/>
    </source>
</evidence>
<dbReference type="Pfam" id="PF08511">
    <property type="entry name" value="COQ9"/>
    <property type="match status" value="1"/>
</dbReference>
<dbReference type="EMBL" id="CP016397">
    <property type="protein sequence ID" value="ASQ46094.1"/>
    <property type="molecule type" value="Genomic_DNA"/>
</dbReference>
<organism evidence="2 3">
    <name type="scientific">Legionella clemsonensis</name>
    <dbReference type="NCBI Taxonomy" id="1867846"/>
    <lineage>
        <taxon>Bacteria</taxon>
        <taxon>Pseudomonadati</taxon>
        <taxon>Pseudomonadota</taxon>
        <taxon>Gammaproteobacteria</taxon>
        <taxon>Legionellales</taxon>
        <taxon>Legionellaceae</taxon>
        <taxon>Legionella</taxon>
    </lineage>
</organism>
<dbReference type="Proteomes" id="UP000201728">
    <property type="component" value="Chromosome"/>
</dbReference>
<proteinExistence type="predicted"/>
<feature type="domain" description="COQ9 C-terminal" evidence="1">
    <location>
        <begin position="150"/>
        <end position="186"/>
    </location>
</feature>